<dbReference type="EC" id="5.2.1.8" evidence="4"/>
<reference evidence="7 8" key="1">
    <citation type="journal article" date="2000" name="Mar. Ecol. Prog. Ser.">
        <title>Phylogenetic characterization of endosymbionts in three hydrothermal vent mussels: influence on host distributions.</title>
        <authorList>
            <person name="Fujiwara Y."/>
            <person name="Takai K."/>
            <person name="Uematsu K."/>
            <person name="Tsuchida S."/>
            <person name="Hunt J.C."/>
            <person name="Hashimoto J."/>
        </authorList>
    </citation>
    <scope>NUCLEOTIDE SEQUENCE [LARGE SCALE GENOMIC DNA]</scope>
    <source>
        <strain evidence="7 8">Myojin Knoll</strain>
    </source>
</reference>
<dbReference type="SUPFAM" id="SSF50891">
    <property type="entry name" value="Cyclophilin-like"/>
    <property type="match status" value="1"/>
</dbReference>
<gene>
    <name evidence="7" type="primary">ppiB</name>
    <name evidence="7" type="ORF">BSEPE_1295</name>
</gene>
<evidence type="ECO:0000256" key="5">
    <source>
        <dbReference type="SAM" id="MobiDB-lite"/>
    </source>
</evidence>
<evidence type="ECO:0000259" key="6">
    <source>
        <dbReference type="PROSITE" id="PS50072"/>
    </source>
</evidence>
<accession>A0A0N7KBK6</accession>
<evidence type="ECO:0000256" key="3">
    <source>
        <dbReference type="ARBA" id="ARBA00023235"/>
    </source>
</evidence>
<dbReference type="EMBL" id="AP013042">
    <property type="protein sequence ID" value="BAS68279.1"/>
    <property type="molecule type" value="Genomic_DNA"/>
</dbReference>
<feature type="region of interest" description="Disordered" evidence="5">
    <location>
        <begin position="166"/>
        <end position="212"/>
    </location>
</feature>
<dbReference type="Pfam" id="PF00160">
    <property type="entry name" value="Pro_isomerase"/>
    <property type="match status" value="1"/>
</dbReference>
<dbReference type="PROSITE" id="PS50072">
    <property type="entry name" value="CSA_PPIASE_2"/>
    <property type="match status" value="1"/>
</dbReference>
<comment type="function">
    <text evidence="4">PPIases accelerate the folding of proteins. It catalyzes the cis-trans isomerization of proline imidic peptide bonds in oligopeptides.</text>
</comment>
<dbReference type="Proteomes" id="UP000067399">
    <property type="component" value="Chromosome"/>
</dbReference>
<dbReference type="CDD" id="cd01920">
    <property type="entry name" value="cyclophilin_EcCYP_like"/>
    <property type="match status" value="1"/>
</dbReference>
<dbReference type="InterPro" id="IPR029000">
    <property type="entry name" value="Cyclophilin-like_dom_sf"/>
</dbReference>
<proteinExistence type="inferred from homology"/>
<feature type="domain" description="PPIase cyclophilin-type" evidence="6">
    <location>
        <begin position="1"/>
        <end position="160"/>
    </location>
</feature>
<evidence type="ECO:0000313" key="7">
    <source>
        <dbReference type="EMBL" id="BAS68279.1"/>
    </source>
</evidence>
<sequence length="212" mass="23256">MIILKTNMGDIHIELDAKNAPITSKNFIDYVKSGFYDGTIFHRVIKNFMIQGGGFTEDMKEKPSKKEIKNEAKNGLKNSKYTIAMARTAAPHSASSQFFINTSNNSFLDYPGQDGWGYCVFGEVVKGEEIVDKINDVNTGNLGMHADVPNDAVIITKATVKTPTKKKPVAKKVATKKKPVAKKAVVKNPATKKTTAKKATTKKTATKKTTKK</sequence>
<dbReference type="InterPro" id="IPR020892">
    <property type="entry name" value="Cyclophilin-type_PPIase_CS"/>
</dbReference>
<dbReference type="KEGG" id="ebh:BSEPE_1295"/>
<comment type="similarity">
    <text evidence="1 4">Belongs to the cyclophilin-type PPIase family.</text>
</comment>
<dbReference type="AlphaFoldDB" id="A0A0N7KBK6"/>
<keyword evidence="2 4" id="KW-0697">Rotamase</keyword>
<dbReference type="InterPro" id="IPR044665">
    <property type="entry name" value="E_coli_cyclophilin_A-like"/>
</dbReference>
<dbReference type="GO" id="GO:0006457">
    <property type="term" value="P:protein folding"/>
    <property type="evidence" value="ECO:0007669"/>
    <property type="project" value="InterPro"/>
</dbReference>
<organism evidence="7 8">
    <name type="scientific">endosymbiont of Bathymodiolus septemdierum str. Myojin knoll</name>
    <dbReference type="NCBI Taxonomy" id="1303921"/>
    <lineage>
        <taxon>Bacteria</taxon>
        <taxon>Pseudomonadati</taxon>
        <taxon>Pseudomonadota</taxon>
        <taxon>Gammaproteobacteria</taxon>
        <taxon>sulfur-oxidizing symbionts</taxon>
    </lineage>
</organism>
<dbReference type="PANTHER" id="PTHR43246">
    <property type="entry name" value="PEPTIDYL-PROLYL CIS-TRANS ISOMERASE CYP38, CHLOROPLASTIC"/>
    <property type="match status" value="1"/>
</dbReference>
<dbReference type="Gene3D" id="2.40.100.10">
    <property type="entry name" value="Cyclophilin-like"/>
    <property type="match status" value="1"/>
</dbReference>
<keyword evidence="3 4" id="KW-0413">Isomerase</keyword>
<keyword evidence="8" id="KW-1185">Reference proteome</keyword>
<reference evidence="7 8" key="2">
    <citation type="journal article" date="2016" name="ISME J.">
        <title>Heterogeneous composition of key metabolic gene clusters in a vent mussel symbiont population.</title>
        <authorList>
            <person name="Ikuta T."/>
            <person name="Takaki Y."/>
            <person name="Nagai Y."/>
            <person name="Shimamura S."/>
            <person name="Tsuda M."/>
            <person name="Kawagucci S."/>
            <person name="Aoki Y."/>
            <person name="Inoue K."/>
            <person name="Teruya M."/>
            <person name="Satou K."/>
            <person name="Teruya K."/>
            <person name="Shimoji M."/>
            <person name="Tamotsu H."/>
            <person name="Hirano T."/>
            <person name="Maruyama T."/>
            <person name="Yoshida T."/>
        </authorList>
    </citation>
    <scope>NUCLEOTIDE SEQUENCE [LARGE SCALE GENOMIC DNA]</scope>
    <source>
        <strain evidence="7 8">Myojin Knoll</strain>
    </source>
</reference>
<comment type="catalytic activity">
    <reaction evidence="4">
        <text>[protein]-peptidylproline (omega=180) = [protein]-peptidylproline (omega=0)</text>
        <dbReference type="Rhea" id="RHEA:16237"/>
        <dbReference type="Rhea" id="RHEA-COMP:10747"/>
        <dbReference type="Rhea" id="RHEA-COMP:10748"/>
        <dbReference type="ChEBI" id="CHEBI:83833"/>
        <dbReference type="ChEBI" id="CHEBI:83834"/>
        <dbReference type="EC" id="5.2.1.8"/>
    </reaction>
</comment>
<evidence type="ECO:0000256" key="4">
    <source>
        <dbReference type="RuleBase" id="RU363019"/>
    </source>
</evidence>
<feature type="compositionally biased region" description="Basic residues" evidence="5">
    <location>
        <begin position="166"/>
        <end position="185"/>
    </location>
</feature>
<dbReference type="STRING" id="1303921.BSEPE_1295"/>
<name>A0A0N7KBK6_9GAMM</name>
<protein>
    <recommendedName>
        <fullName evidence="4">Peptidyl-prolyl cis-trans isomerase</fullName>
        <shortName evidence="4">PPIase</shortName>
        <ecNumber evidence="4">5.2.1.8</ecNumber>
    </recommendedName>
</protein>
<dbReference type="InterPro" id="IPR002130">
    <property type="entry name" value="Cyclophilin-type_PPIase_dom"/>
</dbReference>
<dbReference type="PROSITE" id="PS00170">
    <property type="entry name" value="CSA_PPIASE_1"/>
    <property type="match status" value="1"/>
</dbReference>
<dbReference type="PRINTS" id="PR00153">
    <property type="entry name" value="CSAPPISMRASE"/>
</dbReference>
<feature type="compositionally biased region" description="Basic residues" evidence="5">
    <location>
        <begin position="194"/>
        <end position="212"/>
    </location>
</feature>
<dbReference type="OrthoDB" id="9807797at2"/>
<evidence type="ECO:0000256" key="2">
    <source>
        <dbReference type="ARBA" id="ARBA00023110"/>
    </source>
</evidence>
<evidence type="ECO:0000256" key="1">
    <source>
        <dbReference type="ARBA" id="ARBA00007365"/>
    </source>
</evidence>
<evidence type="ECO:0000313" key="8">
    <source>
        <dbReference type="Proteomes" id="UP000067399"/>
    </source>
</evidence>
<dbReference type="GO" id="GO:0003755">
    <property type="term" value="F:peptidyl-prolyl cis-trans isomerase activity"/>
    <property type="evidence" value="ECO:0007669"/>
    <property type="project" value="UniProtKB-UniRule"/>
</dbReference>